<evidence type="ECO:0000256" key="1">
    <source>
        <dbReference type="SAM" id="MobiDB-lite"/>
    </source>
</evidence>
<sequence length="322" mass="35662">MSTSTSTTASDATSQIVWGFMFENSHFTEFERRNHPIIEAAYHQRKKKHSSHHITITDANLPKPGKAKVYFGVAQNHLRMPGTRYYVKRCKLISSSPPQPMLVPSPSSTFSSFSSMDTASFTQPSRHMQQFNSNTLAAVLSDFTPLLEVNYEYPSTIEYSLADNMLYYGKSMIKTAPMIPYLPTADTLPMNSNGALYHTNASLNNSVYMNNNTPPNSTNATLSHPSVSSSANLSPPPVDSSTCLSYPPVVSNATLSHPPITSNTSSTHPPMNNTMNMFIPDLNTFNMMEDPNWINNILSLAPPVSWSSSALDTTYFYNLMTN</sequence>
<dbReference type="EMBL" id="JAEPRD010000018">
    <property type="protein sequence ID" value="KAG2208663.1"/>
    <property type="molecule type" value="Genomic_DNA"/>
</dbReference>
<reference evidence="2" key="1">
    <citation type="submission" date="2020-12" db="EMBL/GenBank/DDBJ databases">
        <title>Metabolic potential, ecology and presence of endohyphal bacteria is reflected in genomic diversity of Mucoromycotina.</title>
        <authorList>
            <person name="Muszewska A."/>
            <person name="Okrasinska A."/>
            <person name="Steczkiewicz K."/>
            <person name="Drgas O."/>
            <person name="Orlowska M."/>
            <person name="Perlinska-Lenart U."/>
            <person name="Aleksandrzak-Piekarczyk T."/>
            <person name="Szatraj K."/>
            <person name="Zielenkiewicz U."/>
            <person name="Pilsyk S."/>
            <person name="Malc E."/>
            <person name="Mieczkowski P."/>
            <person name="Kruszewska J.S."/>
            <person name="Biernat P."/>
            <person name="Pawlowska J."/>
        </authorList>
    </citation>
    <scope>NUCLEOTIDE SEQUENCE</scope>
    <source>
        <strain evidence="2">WA0000017839</strain>
    </source>
</reference>
<evidence type="ECO:0000313" key="2">
    <source>
        <dbReference type="EMBL" id="KAG2208663.1"/>
    </source>
</evidence>
<dbReference type="AlphaFoldDB" id="A0A8H7RFA9"/>
<keyword evidence="3" id="KW-1185">Reference proteome</keyword>
<accession>A0A8H7RFA9</accession>
<feature type="compositionally biased region" description="Low complexity" evidence="1">
    <location>
        <begin position="210"/>
        <end position="219"/>
    </location>
</feature>
<dbReference type="OrthoDB" id="2286358at2759"/>
<dbReference type="Proteomes" id="UP000603453">
    <property type="component" value="Unassembled WGS sequence"/>
</dbReference>
<gene>
    <name evidence="2" type="ORF">INT47_007761</name>
</gene>
<organism evidence="2 3">
    <name type="scientific">Mucor saturninus</name>
    <dbReference type="NCBI Taxonomy" id="64648"/>
    <lineage>
        <taxon>Eukaryota</taxon>
        <taxon>Fungi</taxon>
        <taxon>Fungi incertae sedis</taxon>
        <taxon>Mucoromycota</taxon>
        <taxon>Mucoromycotina</taxon>
        <taxon>Mucoromycetes</taxon>
        <taxon>Mucorales</taxon>
        <taxon>Mucorineae</taxon>
        <taxon>Mucoraceae</taxon>
        <taxon>Mucor</taxon>
    </lineage>
</organism>
<proteinExistence type="predicted"/>
<name>A0A8H7RFA9_9FUNG</name>
<evidence type="ECO:0000313" key="3">
    <source>
        <dbReference type="Proteomes" id="UP000603453"/>
    </source>
</evidence>
<protein>
    <submittedName>
        <fullName evidence="2">Uncharacterized protein</fullName>
    </submittedName>
</protein>
<feature type="region of interest" description="Disordered" evidence="1">
    <location>
        <begin position="207"/>
        <end position="235"/>
    </location>
</feature>
<feature type="compositionally biased region" description="Polar residues" evidence="1">
    <location>
        <begin position="220"/>
        <end position="235"/>
    </location>
</feature>
<comment type="caution">
    <text evidence="2">The sequence shown here is derived from an EMBL/GenBank/DDBJ whole genome shotgun (WGS) entry which is preliminary data.</text>
</comment>